<name>A0A1I7WEE0_HETBA</name>
<keyword evidence="1" id="KW-1185">Reference proteome</keyword>
<dbReference type="WBParaSite" id="Hba_03280">
    <property type="protein sequence ID" value="Hba_03280"/>
    <property type="gene ID" value="Hba_03280"/>
</dbReference>
<proteinExistence type="predicted"/>
<evidence type="ECO:0000313" key="2">
    <source>
        <dbReference type="WBParaSite" id="Hba_03280"/>
    </source>
</evidence>
<accession>A0A1I7WEE0</accession>
<dbReference type="AlphaFoldDB" id="A0A1I7WEE0"/>
<dbReference type="Proteomes" id="UP000095283">
    <property type="component" value="Unplaced"/>
</dbReference>
<evidence type="ECO:0000313" key="1">
    <source>
        <dbReference type="Proteomes" id="UP000095283"/>
    </source>
</evidence>
<protein>
    <submittedName>
        <fullName evidence="2">Transposase</fullName>
    </submittedName>
</protein>
<reference evidence="2" key="1">
    <citation type="submission" date="2016-11" db="UniProtKB">
        <authorList>
            <consortium name="WormBaseParasite"/>
        </authorList>
    </citation>
    <scope>IDENTIFICATION</scope>
</reference>
<organism evidence="1 2">
    <name type="scientific">Heterorhabditis bacteriophora</name>
    <name type="common">Entomopathogenic nematode worm</name>
    <dbReference type="NCBI Taxonomy" id="37862"/>
    <lineage>
        <taxon>Eukaryota</taxon>
        <taxon>Metazoa</taxon>
        <taxon>Ecdysozoa</taxon>
        <taxon>Nematoda</taxon>
        <taxon>Chromadorea</taxon>
        <taxon>Rhabditida</taxon>
        <taxon>Rhabditina</taxon>
        <taxon>Rhabditomorpha</taxon>
        <taxon>Strongyloidea</taxon>
        <taxon>Heterorhabditidae</taxon>
        <taxon>Heterorhabditis</taxon>
    </lineage>
</organism>
<sequence length="28" mass="3417">MAASIENYLWIFGNREWVKGMLRRFKSL</sequence>